<dbReference type="AlphaFoldDB" id="A0A2U1KHG6"/>
<dbReference type="EMBL" id="PKPP01018662">
    <property type="protein sequence ID" value="PWA36171.1"/>
    <property type="molecule type" value="Genomic_DNA"/>
</dbReference>
<reference evidence="1 2" key="1">
    <citation type="journal article" date="2018" name="Mol. Plant">
        <title>The genome of Artemisia annua provides insight into the evolution of Asteraceae family and artemisinin biosynthesis.</title>
        <authorList>
            <person name="Shen Q."/>
            <person name="Zhang L."/>
            <person name="Liao Z."/>
            <person name="Wang S."/>
            <person name="Yan T."/>
            <person name="Shi P."/>
            <person name="Liu M."/>
            <person name="Fu X."/>
            <person name="Pan Q."/>
            <person name="Wang Y."/>
            <person name="Lv Z."/>
            <person name="Lu X."/>
            <person name="Zhang F."/>
            <person name="Jiang W."/>
            <person name="Ma Y."/>
            <person name="Chen M."/>
            <person name="Hao X."/>
            <person name="Li L."/>
            <person name="Tang Y."/>
            <person name="Lv G."/>
            <person name="Zhou Y."/>
            <person name="Sun X."/>
            <person name="Brodelius P.E."/>
            <person name="Rose J.K.C."/>
            <person name="Tang K."/>
        </authorList>
    </citation>
    <scope>NUCLEOTIDE SEQUENCE [LARGE SCALE GENOMIC DNA]</scope>
    <source>
        <strain evidence="2">cv. Huhao1</strain>
        <tissue evidence="1">Leaf</tissue>
    </source>
</reference>
<proteinExistence type="predicted"/>
<comment type="caution">
    <text evidence="1">The sequence shown here is derived from an EMBL/GenBank/DDBJ whole genome shotgun (WGS) entry which is preliminary data.</text>
</comment>
<accession>A0A2U1KHG6</accession>
<protein>
    <submittedName>
        <fullName evidence="1">Uncharacterized protein</fullName>
    </submittedName>
</protein>
<organism evidence="1 2">
    <name type="scientific">Artemisia annua</name>
    <name type="common">Sweet wormwood</name>
    <dbReference type="NCBI Taxonomy" id="35608"/>
    <lineage>
        <taxon>Eukaryota</taxon>
        <taxon>Viridiplantae</taxon>
        <taxon>Streptophyta</taxon>
        <taxon>Embryophyta</taxon>
        <taxon>Tracheophyta</taxon>
        <taxon>Spermatophyta</taxon>
        <taxon>Magnoliopsida</taxon>
        <taxon>eudicotyledons</taxon>
        <taxon>Gunneridae</taxon>
        <taxon>Pentapetalae</taxon>
        <taxon>asterids</taxon>
        <taxon>campanulids</taxon>
        <taxon>Asterales</taxon>
        <taxon>Asteraceae</taxon>
        <taxon>Asteroideae</taxon>
        <taxon>Anthemideae</taxon>
        <taxon>Artemisiinae</taxon>
        <taxon>Artemisia</taxon>
    </lineage>
</organism>
<dbReference type="Proteomes" id="UP000245207">
    <property type="component" value="Unassembled WGS sequence"/>
</dbReference>
<gene>
    <name evidence="1" type="ORF">CTI12_AA602520</name>
</gene>
<evidence type="ECO:0000313" key="1">
    <source>
        <dbReference type="EMBL" id="PWA36171.1"/>
    </source>
</evidence>
<sequence length="75" mass="8688">MTMIEEDDFNPMKDKEELELLLAKDPFSSFMEVKGRLTTNGTNEEERRFIDPRHTTLSHGMFEPSNLLTKPGLDD</sequence>
<evidence type="ECO:0000313" key="2">
    <source>
        <dbReference type="Proteomes" id="UP000245207"/>
    </source>
</evidence>
<keyword evidence="2" id="KW-1185">Reference proteome</keyword>
<name>A0A2U1KHG6_ARTAN</name>